<comment type="catalytic activity">
    <reaction evidence="8">
        <text>L-seryl-[protein] + ATP = O-phospho-L-seryl-[protein] + ADP + H(+)</text>
        <dbReference type="Rhea" id="RHEA:17989"/>
        <dbReference type="Rhea" id="RHEA-COMP:9863"/>
        <dbReference type="Rhea" id="RHEA-COMP:11604"/>
        <dbReference type="ChEBI" id="CHEBI:15378"/>
        <dbReference type="ChEBI" id="CHEBI:29999"/>
        <dbReference type="ChEBI" id="CHEBI:30616"/>
        <dbReference type="ChEBI" id="CHEBI:83421"/>
        <dbReference type="ChEBI" id="CHEBI:456216"/>
        <dbReference type="EC" id="2.7.11.1"/>
    </reaction>
</comment>
<comment type="catalytic activity">
    <reaction evidence="7">
        <text>L-threonyl-[protein] + ATP = O-phospho-L-threonyl-[protein] + ADP + H(+)</text>
        <dbReference type="Rhea" id="RHEA:46608"/>
        <dbReference type="Rhea" id="RHEA-COMP:11060"/>
        <dbReference type="Rhea" id="RHEA-COMP:11605"/>
        <dbReference type="ChEBI" id="CHEBI:15378"/>
        <dbReference type="ChEBI" id="CHEBI:30013"/>
        <dbReference type="ChEBI" id="CHEBI:30616"/>
        <dbReference type="ChEBI" id="CHEBI:61977"/>
        <dbReference type="ChEBI" id="CHEBI:456216"/>
        <dbReference type="EC" id="2.7.11.1"/>
    </reaction>
</comment>
<evidence type="ECO:0000256" key="8">
    <source>
        <dbReference type="ARBA" id="ARBA00048679"/>
    </source>
</evidence>
<reference evidence="10 11" key="1">
    <citation type="submission" date="2017-10" db="EMBL/GenBank/DDBJ databases">
        <title>Comparative genomics in systemic dimorphic fungi from Ajellomycetaceae.</title>
        <authorList>
            <person name="Munoz J.F."/>
            <person name="Mcewen J.G."/>
            <person name="Clay O.K."/>
            <person name="Cuomo C.A."/>
        </authorList>
    </citation>
    <scope>NUCLEOTIDE SEQUENCE [LARGE SCALE GENOMIC DNA]</scope>
    <source>
        <strain evidence="10 11">UAMH5409</strain>
    </source>
</reference>
<keyword evidence="11" id="KW-1185">Reference proteome</keyword>
<evidence type="ECO:0000256" key="2">
    <source>
        <dbReference type="ARBA" id="ARBA00022527"/>
    </source>
</evidence>
<evidence type="ECO:0000256" key="5">
    <source>
        <dbReference type="ARBA" id="ARBA00022777"/>
    </source>
</evidence>
<dbReference type="Pfam" id="PF00069">
    <property type="entry name" value="Pkinase"/>
    <property type="match status" value="1"/>
</dbReference>
<dbReference type="EMBL" id="PDNB01000019">
    <property type="protein sequence ID" value="PGH16211.1"/>
    <property type="molecule type" value="Genomic_DNA"/>
</dbReference>
<evidence type="ECO:0000256" key="7">
    <source>
        <dbReference type="ARBA" id="ARBA00047899"/>
    </source>
</evidence>
<dbReference type="PANTHER" id="PTHR24363">
    <property type="entry name" value="SERINE/THREONINE PROTEIN KINASE"/>
    <property type="match status" value="1"/>
</dbReference>
<dbReference type="SMART" id="SM00220">
    <property type="entry name" value="S_TKc"/>
    <property type="match status" value="1"/>
</dbReference>
<dbReference type="PROSITE" id="PS50011">
    <property type="entry name" value="PROTEIN_KINASE_DOM"/>
    <property type="match status" value="1"/>
</dbReference>
<dbReference type="AlphaFoldDB" id="A0A2B7Y5C6"/>
<feature type="domain" description="Protein kinase" evidence="9">
    <location>
        <begin position="160"/>
        <end position="374"/>
    </location>
</feature>
<evidence type="ECO:0000256" key="4">
    <source>
        <dbReference type="ARBA" id="ARBA00022741"/>
    </source>
</evidence>
<dbReference type="GO" id="GO:0005524">
    <property type="term" value="F:ATP binding"/>
    <property type="evidence" value="ECO:0007669"/>
    <property type="project" value="UniProtKB-KW"/>
</dbReference>
<dbReference type="InterPro" id="IPR000719">
    <property type="entry name" value="Prot_kinase_dom"/>
</dbReference>
<keyword evidence="3" id="KW-0808">Transferase</keyword>
<dbReference type="Gene3D" id="1.10.510.10">
    <property type="entry name" value="Transferase(Phosphotransferase) domain 1"/>
    <property type="match status" value="1"/>
</dbReference>
<dbReference type="Proteomes" id="UP000223968">
    <property type="component" value="Unassembled WGS sequence"/>
</dbReference>
<dbReference type="OrthoDB" id="4204376at2759"/>
<comment type="caution">
    <text evidence="10">The sequence shown here is derived from an EMBL/GenBank/DDBJ whole genome shotgun (WGS) entry which is preliminary data.</text>
</comment>
<evidence type="ECO:0000256" key="1">
    <source>
        <dbReference type="ARBA" id="ARBA00012513"/>
    </source>
</evidence>
<keyword evidence="4" id="KW-0547">Nucleotide-binding</keyword>
<evidence type="ECO:0000256" key="6">
    <source>
        <dbReference type="ARBA" id="ARBA00022840"/>
    </source>
</evidence>
<dbReference type="EC" id="2.7.11.1" evidence="1"/>
<evidence type="ECO:0000313" key="10">
    <source>
        <dbReference type="EMBL" id="PGH16211.1"/>
    </source>
</evidence>
<accession>A0A2B7Y5C6</accession>
<dbReference type="GO" id="GO:0004674">
    <property type="term" value="F:protein serine/threonine kinase activity"/>
    <property type="evidence" value="ECO:0007669"/>
    <property type="project" value="UniProtKB-KW"/>
</dbReference>
<proteinExistence type="predicted"/>
<evidence type="ECO:0000259" key="9">
    <source>
        <dbReference type="PROSITE" id="PS50011"/>
    </source>
</evidence>
<dbReference type="InterPro" id="IPR011009">
    <property type="entry name" value="Kinase-like_dom_sf"/>
</dbReference>
<evidence type="ECO:0000256" key="3">
    <source>
        <dbReference type="ARBA" id="ARBA00022679"/>
    </source>
</evidence>
<sequence>MDDSAYAANAYKKEPDGIIERVSQLSYYISLNRRLQADRLGQVPLLYQRLLIRGLKCATVFLARLQGVIRLALPSAFRSFLYSAPTVELGSYGEDEDFRVYSEPEPRLKEGGDRQKQKKPELRKEFQQFIELIDYYSLSLLDNTVTEVALEMSQKPLHSIKLRQKVQNNGNTFIDYAGYLGDGRDYIYKTVDRPLYNSMDTEVIREELRALELRGDQPHVITGILLEFYGGGSLEDFLVEHCLGEQNWQRLVIQIGTALSQLHNSGRRHMDIKPSNIVLDMEGNAILTDIGDMVVTNSWLAPEMKQEGWPPDKPFRERVLNDIWAYGKLLHDMSTNMDINPLSTHLRKLADKLMREPESRISLAEAIFQLERIK</sequence>
<evidence type="ECO:0000313" key="11">
    <source>
        <dbReference type="Proteomes" id="UP000223968"/>
    </source>
</evidence>
<dbReference type="STRING" id="1447875.A0A2B7Y5C6"/>
<dbReference type="PANTHER" id="PTHR24363:SF0">
    <property type="entry name" value="SERINE_THREONINE KINASE LIKE DOMAIN CONTAINING 1"/>
    <property type="match status" value="1"/>
</dbReference>
<gene>
    <name evidence="10" type="ORF">AJ79_01980</name>
</gene>
<keyword evidence="6" id="KW-0067">ATP-binding</keyword>
<dbReference type="SUPFAM" id="SSF56112">
    <property type="entry name" value="Protein kinase-like (PK-like)"/>
    <property type="match status" value="1"/>
</dbReference>
<keyword evidence="2" id="KW-0723">Serine/threonine-protein kinase</keyword>
<keyword evidence="5 10" id="KW-0418">Kinase</keyword>
<organism evidence="10 11">
    <name type="scientific">Helicocarpus griseus UAMH5409</name>
    <dbReference type="NCBI Taxonomy" id="1447875"/>
    <lineage>
        <taxon>Eukaryota</taxon>
        <taxon>Fungi</taxon>
        <taxon>Dikarya</taxon>
        <taxon>Ascomycota</taxon>
        <taxon>Pezizomycotina</taxon>
        <taxon>Eurotiomycetes</taxon>
        <taxon>Eurotiomycetidae</taxon>
        <taxon>Onygenales</taxon>
        <taxon>Ajellomycetaceae</taxon>
        <taxon>Helicocarpus</taxon>
    </lineage>
</organism>
<name>A0A2B7Y5C6_9EURO</name>
<protein>
    <recommendedName>
        <fullName evidence="1">non-specific serine/threonine protein kinase</fullName>
        <ecNumber evidence="1">2.7.11.1</ecNumber>
    </recommendedName>
</protein>